<dbReference type="InterPro" id="IPR052203">
    <property type="entry name" value="GHMP_Kinase-Related"/>
</dbReference>
<dbReference type="GO" id="GO:0005524">
    <property type="term" value="F:ATP binding"/>
    <property type="evidence" value="ECO:0007669"/>
    <property type="project" value="UniProtKB-KW"/>
</dbReference>
<dbReference type="InterPro" id="IPR020568">
    <property type="entry name" value="Ribosomal_Su5_D2-typ_SF"/>
</dbReference>
<dbReference type="AlphaFoldDB" id="A0A1F6N408"/>
<dbReference type="InterPro" id="IPR014606">
    <property type="entry name" value="Heptose_7-P_kinase"/>
</dbReference>
<comment type="similarity">
    <text evidence="5">Belongs to the GHMP kinase family.</text>
</comment>
<evidence type="ECO:0000256" key="1">
    <source>
        <dbReference type="ARBA" id="ARBA00022679"/>
    </source>
</evidence>
<evidence type="ECO:0000259" key="7">
    <source>
        <dbReference type="Pfam" id="PF08544"/>
    </source>
</evidence>
<dbReference type="Gene3D" id="3.30.230.120">
    <property type="match status" value="1"/>
</dbReference>
<evidence type="ECO:0000256" key="2">
    <source>
        <dbReference type="ARBA" id="ARBA00022741"/>
    </source>
</evidence>
<dbReference type="InterPro" id="IPR036554">
    <property type="entry name" value="GHMP_kinase_C_sf"/>
</dbReference>
<evidence type="ECO:0008006" key="10">
    <source>
        <dbReference type="Google" id="ProtNLM"/>
    </source>
</evidence>
<evidence type="ECO:0000256" key="4">
    <source>
        <dbReference type="ARBA" id="ARBA00022840"/>
    </source>
</evidence>
<reference evidence="8 9" key="1">
    <citation type="journal article" date="2016" name="Nat. Commun.">
        <title>Thousands of microbial genomes shed light on interconnected biogeochemical processes in an aquifer system.</title>
        <authorList>
            <person name="Anantharaman K."/>
            <person name="Brown C.T."/>
            <person name="Hug L.A."/>
            <person name="Sharon I."/>
            <person name="Castelle C.J."/>
            <person name="Probst A.J."/>
            <person name="Thomas B.C."/>
            <person name="Singh A."/>
            <person name="Wilkins M.J."/>
            <person name="Karaoz U."/>
            <person name="Brodie E.L."/>
            <person name="Williams K.H."/>
            <person name="Hubbard S.S."/>
            <person name="Banfield J.F."/>
        </authorList>
    </citation>
    <scope>NUCLEOTIDE SEQUENCE [LARGE SCALE GENOMIC DNA]</scope>
</reference>
<dbReference type="PANTHER" id="PTHR32463:SF0">
    <property type="entry name" value="L-FUCOSE KINASE"/>
    <property type="match status" value="1"/>
</dbReference>
<dbReference type="Proteomes" id="UP000177040">
    <property type="component" value="Unassembled WGS sequence"/>
</dbReference>
<gene>
    <name evidence="8" type="ORF">A2983_03105</name>
</gene>
<name>A0A1F6N408_9BACT</name>
<keyword evidence="4" id="KW-0067">ATP-binding</keyword>
<accession>A0A1F6N408</accession>
<dbReference type="Pfam" id="PF08544">
    <property type="entry name" value="GHMP_kinases_C"/>
    <property type="match status" value="1"/>
</dbReference>
<dbReference type="PRINTS" id="PR00960">
    <property type="entry name" value="LMBPPROTEIN"/>
</dbReference>
<dbReference type="GO" id="GO:0050201">
    <property type="term" value="F:fucokinase activity"/>
    <property type="evidence" value="ECO:0007669"/>
    <property type="project" value="TreeGrafter"/>
</dbReference>
<feature type="domain" description="GHMP kinase C-terminal" evidence="7">
    <location>
        <begin position="231"/>
        <end position="296"/>
    </location>
</feature>
<dbReference type="InterPro" id="IPR006204">
    <property type="entry name" value="GHMP_kinase_N_dom"/>
</dbReference>
<dbReference type="SUPFAM" id="SSF55060">
    <property type="entry name" value="GHMP Kinase, C-terminal domain"/>
    <property type="match status" value="1"/>
</dbReference>
<comment type="caution">
    <text evidence="8">The sequence shown here is derived from an EMBL/GenBank/DDBJ whole genome shotgun (WGS) entry which is preliminary data.</text>
</comment>
<dbReference type="Pfam" id="PF00288">
    <property type="entry name" value="GHMP_kinases_N"/>
    <property type="match status" value="1"/>
</dbReference>
<organism evidence="8 9">
    <name type="scientific">Candidatus Magasanikbacteria bacterium RIFCSPLOWO2_01_FULL_40_15</name>
    <dbReference type="NCBI Taxonomy" id="1798686"/>
    <lineage>
        <taxon>Bacteria</taxon>
        <taxon>Candidatus Magasanikiibacteriota</taxon>
    </lineage>
</organism>
<dbReference type="SUPFAM" id="SSF54211">
    <property type="entry name" value="Ribosomal protein S5 domain 2-like"/>
    <property type="match status" value="1"/>
</dbReference>
<proteinExistence type="inferred from homology"/>
<evidence type="ECO:0000313" key="9">
    <source>
        <dbReference type="Proteomes" id="UP000177040"/>
    </source>
</evidence>
<sequence length="336" mass="37479">MIFTRTPFRLPLGGGSTDLPAYYEKHGGFIFSVAINLYMYLGLNRPPGDDLIRLKYRDSEEVERLTDLKHNIARAALQRTGIAKMVEISSMADVSDGTGLGSSASYLVGLLNALHALKGENTSRQHLAEEAFVIATEDLGLPDGKQDFYLAAFGNFCVLNIHQNGKVDVSPAHISRATQQEFEKRNLLFYTGVRRSSVDILKEQQTNIRENKIDAIELKHQIKRIGYDILSTFETGNLDRFGELLDEHWQLKRQMSQKMSNDLFDNIYEQVKHSGALGGKIVGAGGGGFFLVYCQDGSQTGVRKVFAEAGMREIEYRVDAGGTQVLLNRHRSLNTI</sequence>
<keyword evidence="2" id="KW-0547">Nucleotide-binding</keyword>
<evidence type="ECO:0000256" key="3">
    <source>
        <dbReference type="ARBA" id="ARBA00022777"/>
    </source>
</evidence>
<keyword evidence="1" id="KW-0808">Transferase</keyword>
<evidence type="ECO:0000256" key="5">
    <source>
        <dbReference type="ARBA" id="ARBA00038121"/>
    </source>
</evidence>
<dbReference type="InterPro" id="IPR013750">
    <property type="entry name" value="GHMP_kinase_C_dom"/>
</dbReference>
<dbReference type="PIRSF" id="PIRSF036406">
    <property type="entry name" value="Hept_kin"/>
    <property type="match status" value="1"/>
</dbReference>
<dbReference type="PANTHER" id="PTHR32463">
    <property type="entry name" value="L-FUCOSE KINASE"/>
    <property type="match status" value="1"/>
</dbReference>
<evidence type="ECO:0000313" key="8">
    <source>
        <dbReference type="EMBL" id="OGH78478.1"/>
    </source>
</evidence>
<dbReference type="InterPro" id="IPR001174">
    <property type="entry name" value="HddA/FKP"/>
</dbReference>
<feature type="domain" description="GHMP kinase N-terminal" evidence="6">
    <location>
        <begin position="73"/>
        <end position="154"/>
    </location>
</feature>
<dbReference type="GO" id="GO:0042352">
    <property type="term" value="P:GDP-L-fucose salvage"/>
    <property type="evidence" value="ECO:0007669"/>
    <property type="project" value="TreeGrafter"/>
</dbReference>
<evidence type="ECO:0000259" key="6">
    <source>
        <dbReference type="Pfam" id="PF00288"/>
    </source>
</evidence>
<protein>
    <recommendedName>
        <fullName evidence="10">Galactokinase</fullName>
    </recommendedName>
</protein>
<keyword evidence="3" id="KW-0418">Kinase</keyword>
<dbReference type="EMBL" id="MFQH01000009">
    <property type="protein sequence ID" value="OGH78478.1"/>
    <property type="molecule type" value="Genomic_DNA"/>
</dbReference>